<dbReference type="InterPro" id="IPR001296">
    <property type="entry name" value="Glyco_trans_1"/>
</dbReference>
<dbReference type="PANTHER" id="PTHR46401:SF2">
    <property type="entry name" value="GLYCOSYLTRANSFERASE WBBK-RELATED"/>
    <property type="match status" value="1"/>
</dbReference>
<dbReference type="SUPFAM" id="SSF53756">
    <property type="entry name" value="UDP-Glycosyltransferase/glycogen phosphorylase"/>
    <property type="match status" value="1"/>
</dbReference>
<keyword evidence="5" id="KW-1185">Reference proteome</keyword>
<evidence type="ECO:0000313" key="5">
    <source>
        <dbReference type="Proteomes" id="UP000321204"/>
    </source>
</evidence>
<feature type="domain" description="DUF1972" evidence="3">
    <location>
        <begin position="3"/>
        <end position="173"/>
    </location>
</feature>
<dbReference type="GO" id="GO:0016757">
    <property type="term" value="F:glycosyltransferase activity"/>
    <property type="evidence" value="ECO:0007669"/>
    <property type="project" value="InterPro"/>
</dbReference>
<dbReference type="KEGG" id="fgg:FSB75_12425"/>
<keyword evidence="1 4" id="KW-0808">Transferase</keyword>
<dbReference type="Pfam" id="PF09314">
    <property type="entry name" value="DUF1972"/>
    <property type="match status" value="1"/>
</dbReference>
<accession>A0A5B8UJS3</accession>
<dbReference type="OrthoDB" id="9792269at2"/>
<dbReference type="PANTHER" id="PTHR46401">
    <property type="entry name" value="GLYCOSYLTRANSFERASE WBBK-RELATED"/>
    <property type="match status" value="1"/>
</dbReference>
<dbReference type="InterPro" id="IPR015393">
    <property type="entry name" value="DUF1972"/>
</dbReference>
<proteinExistence type="predicted"/>
<protein>
    <submittedName>
        <fullName evidence="4">Glycosyltransferase family 1 protein</fullName>
    </submittedName>
</protein>
<organism evidence="4 5">
    <name type="scientific">Flavisolibacter ginsenosidimutans</name>
    <dbReference type="NCBI Taxonomy" id="661481"/>
    <lineage>
        <taxon>Bacteria</taxon>
        <taxon>Pseudomonadati</taxon>
        <taxon>Bacteroidota</taxon>
        <taxon>Chitinophagia</taxon>
        <taxon>Chitinophagales</taxon>
        <taxon>Chitinophagaceae</taxon>
        <taxon>Flavisolibacter</taxon>
    </lineage>
</organism>
<evidence type="ECO:0000259" key="2">
    <source>
        <dbReference type="Pfam" id="PF00534"/>
    </source>
</evidence>
<dbReference type="Pfam" id="PF00534">
    <property type="entry name" value="Glycos_transf_1"/>
    <property type="match status" value="1"/>
</dbReference>
<dbReference type="AlphaFoldDB" id="A0A5B8UJS3"/>
<feature type="domain" description="Glycosyl transferase family 1" evidence="2">
    <location>
        <begin position="182"/>
        <end position="307"/>
    </location>
</feature>
<gene>
    <name evidence="4" type="ORF">FSB75_12425</name>
</gene>
<evidence type="ECO:0000256" key="1">
    <source>
        <dbReference type="ARBA" id="ARBA00022679"/>
    </source>
</evidence>
<reference evidence="4 5" key="1">
    <citation type="journal article" date="2015" name="Int. J. Syst. Evol. Microbiol.">
        <title>Flavisolibacter ginsenosidimutans sp. nov., with ginsenoside-converting activity isolated from soil used for cultivating ginseng.</title>
        <authorList>
            <person name="Zhao Y."/>
            <person name="Liu Q."/>
            <person name="Kang M.S."/>
            <person name="Jin F."/>
            <person name="Yu H."/>
            <person name="Im W.T."/>
        </authorList>
    </citation>
    <scope>NUCLEOTIDE SEQUENCE [LARGE SCALE GENOMIC DNA]</scope>
    <source>
        <strain evidence="4 5">Gsoil 636</strain>
    </source>
</reference>
<dbReference type="EMBL" id="CP042433">
    <property type="protein sequence ID" value="QEC56666.1"/>
    <property type="molecule type" value="Genomic_DNA"/>
</dbReference>
<evidence type="ECO:0000313" key="4">
    <source>
        <dbReference type="EMBL" id="QEC56666.1"/>
    </source>
</evidence>
<sequence length="379" mass="43084">MKIAIIGTRGIPNHYGGFEQITEQLATGLVERGHSVTVYNSHNHPNVAKSWKGVSIQHCYDPEHMLGTAGQFVYDLNCIRHARKNNFDVWLFMGYTSSSVWHSFFPKNSIIVSNMDGMEWKRTKYAKTVQRFLKYAEKLAVKHSHFHIADSPAIKDYLDKKYSVNAKFIPYGAVLPAASEEETLRQYNLAKDDYFLLIARMEPENNVEMILDGFSASNCKKNFLVIGKTENKFGKRLVGKYGSDNRIKFLGAIFDQETVHALRANAQLYFHGHSVGGTNPSLLEAMASGSLIAAHDNIFNKAVLGNDAFYFDCAACVKALLEKTVCTETKKTFTRNNTEKIRQQYSWDKIIDAYENYFFECCQSAKNESYVSSKRWACK</sequence>
<name>A0A5B8UJS3_9BACT</name>
<evidence type="ECO:0000259" key="3">
    <source>
        <dbReference type="Pfam" id="PF09314"/>
    </source>
</evidence>
<dbReference type="Gene3D" id="3.40.50.2000">
    <property type="entry name" value="Glycogen Phosphorylase B"/>
    <property type="match status" value="2"/>
</dbReference>
<dbReference type="RefSeq" id="WP_146787850.1">
    <property type="nucleotide sequence ID" value="NZ_BAABIO010000003.1"/>
</dbReference>
<dbReference type="Proteomes" id="UP000321204">
    <property type="component" value="Chromosome"/>
</dbReference>